<dbReference type="EMBL" id="CP024201">
    <property type="protein sequence ID" value="ATQ44580.1"/>
    <property type="molecule type" value="Genomic_DNA"/>
</dbReference>
<name>A0A2D2B2V0_9CAUL</name>
<dbReference type="Gene3D" id="3.40.50.150">
    <property type="entry name" value="Vaccinia Virus protein VP39"/>
    <property type="match status" value="1"/>
</dbReference>
<dbReference type="InterPro" id="IPR041698">
    <property type="entry name" value="Methyltransf_25"/>
</dbReference>
<evidence type="ECO:0000313" key="4">
    <source>
        <dbReference type="Proteomes" id="UP000228945"/>
    </source>
</evidence>
<evidence type="ECO:0000259" key="2">
    <source>
        <dbReference type="Pfam" id="PF13649"/>
    </source>
</evidence>
<dbReference type="CDD" id="cd02440">
    <property type="entry name" value="AdoMet_MTases"/>
    <property type="match status" value="1"/>
</dbReference>
<dbReference type="RefSeq" id="WP_099623828.1">
    <property type="nucleotide sequence ID" value="NZ_CP024201.1"/>
</dbReference>
<gene>
    <name evidence="3" type="ORF">CSW64_20390</name>
</gene>
<reference evidence="3 4" key="1">
    <citation type="submission" date="2017-10" db="EMBL/GenBank/DDBJ databases">
        <title>Genome sequence of Caulobacter mirabilis FWC38.</title>
        <authorList>
            <person name="Fiebig A."/>
            <person name="Crosson S."/>
        </authorList>
    </citation>
    <scope>NUCLEOTIDE SEQUENCE [LARGE SCALE GENOMIC DNA]</scope>
    <source>
        <strain evidence="3 4">FWC 38</strain>
    </source>
</reference>
<dbReference type="GO" id="GO:0008168">
    <property type="term" value="F:methyltransferase activity"/>
    <property type="evidence" value="ECO:0007669"/>
    <property type="project" value="UniProtKB-KW"/>
</dbReference>
<dbReference type="SUPFAM" id="SSF53335">
    <property type="entry name" value="S-adenosyl-L-methionine-dependent methyltransferases"/>
    <property type="match status" value="1"/>
</dbReference>
<keyword evidence="1 3" id="KW-0808">Transferase</keyword>
<keyword evidence="4" id="KW-1185">Reference proteome</keyword>
<dbReference type="PANTHER" id="PTHR43861">
    <property type="entry name" value="TRANS-ACONITATE 2-METHYLTRANSFERASE-RELATED"/>
    <property type="match status" value="1"/>
</dbReference>
<dbReference type="GO" id="GO:0032259">
    <property type="term" value="P:methylation"/>
    <property type="evidence" value="ECO:0007669"/>
    <property type="project" value="UniProtKB-KW"/>
</dbReference>
<dbReference type="InterPro" id="IPR029063">
    <property type="entry name" value="SAM-dependent_MTases_sf"/>
</dbReference>
<feature type="domain" description="Methyltransferase" evidence="2">
    <location>
        <begin position="77"/>
        <end position="171"/>
    </location>
</feature>
<dbReference type="Pfam" id="PF13649">
    <property type="entry name" value="Methyltransf_25"/>
    <property type="match status" value="1"/>
</dbReference>
<keyword evidence="3" id="KW-0489">Methyltransferase</keyword>
<accession>A0A2D2B2V0</accession>
<protein>
    <submittedName>
        <fullName evidence="3">Methyltransferase type 12</fullName>
    </submittedName>
</protein>
<dbReference type="OrthoDB" id="9807911at2"/>
<evidence type="ECO:0000256" key="1">
    <source>
        <dbReference type="ARBA" id="ARBA00022679"/>
    </source>
</evidence>
<dbReference type="AlphaFoldDB" id="A0A2D2B2V0"/>
<dbReference type="Proteomes" id="UP000228945">
    <property type="component" value="Chromosome"/>
</dbReference>
<evidence type="ECO:0000313" key="3">
    <source>
        <dbReference type="EMBL" id="ATQ44580.1"/>
    </source>
</evidence>
<proteinExistence type="predicted"/>
<organism evidence="3 4">
    <name type="scientific">Caulobacter mirabilis</name>
    <dbReference type="NCBI Taxonomy" id="69666"/>
    <lineage>
        <taxon>Bacteria</taxon>
        <taxon>Pseudomonadati</taxon>
        <taxon>Pseudomonadota</taxon>
        <taxon>Alphaproteobacteria</taxon>
        <taxon>Caulobacterales</taxon>
        <taxon>Caulobacteraceae</taxon>
        <taxon>Caulobacter</taxon>
    </lineage>
</organism>
<sequence>MAYLRWRRFLELTSLDHPWVGEMFMRRRNENPAAPDAETWDKAYKEGVYQRLLRSEQRHHHRLLAGLVTEHCARPRILEIGCGEGAFYDAVRPFSPARYLGADFSPQSIDMANARLAGDLSPGKVDFVVGDGRAFVTDEQFDAIVFPECIEYLGDPDELFAHYARNLAPGGLFGVTQWLGLKPLRTWRAIKASTDIVDEAVVNTPWGGAWQVWTCRRRGA</sequence>
<dbReference type="KEGG" id="cmb:CSW64_20390"/>